<evidence type="ECO:0000256" key="1">
    <source>
        <dbReference type="ARBA" id="ARBA00004651"/>
    </source>
</evidence>
<dbReference type="PANTHER" id="PTHR30472:SF25">
    <property type="entry name" value="ABC TRANSPORTER PERMEASE PROTEIN MJ0876-RELATED"/>
    <property type="match status" value="1"/>
</dbReference>
<protein>
    <submittedName>
        <fullName evidence="9">Iron complex transport system permease protein</fullName>
    </submittedName>
</protein>
<gene>
    <name evidence="9" type="ORF">EV670_2048</name>
</gene>
<feature type="transmembrane region" description="Helical" evidence="8">
    <location>
        <begin position="220"/>
        <end position="245"/>
    </location>
</feature>
<feature type="transmembrane region" description="Helical" evidence="8">
    <location>
        <begin position="172"/>
        <end position="191"/>
    </location>
</feature>
<dbReference type="SUPFAM" id="SSF81345">
    <property type="entry name" value="ABC transporter involved in vitamin B12 uptake, BtuC"/>
    <property type="match status" value="1"/>
</dbReference>
<keyword evidence="10" id="KW-1185">Reference proteome</keyword>
<feature type="transmembrane region" description="Helical" evidence="8">
    <location>
        <begin position="46"/>
        <end position="68"/>
    </location>
</feature>
<keyword evidence="4" id="KW-1003">Cell membrane</keyword>
<evidence type="ECO:0000256" key="6">
    <source>
        <dbReference type="ARBA" id="ARBA00022989"/>
    </source>
</evidence>
<evidence type="ECO:0000313" key="10">
    <source>
        <dbReference type="Proteomes" id="UP000293671"/>
    </source>
</evidence>
<feature type="transmembrane region" description="Helical" evidence="8">
    <location>
        <begin position="98"/>
        <end position="117"/>
    </location>
</feature>
<comment type="similarity">
    <text evidence="2">Belongs to the binding-protein-dependent transport system permease family. FecCD subfamily.</text>
</comment>
<feature type="transmembrane region" description="Helical" evidence="8">
    <location>
        <begin position="290"/>
        <end position="307"/>
    </location>
</feature>
<evidence type="ECO:0000256" key="4">
    <source>
        <dbReference type="ARBA" id="ARBA00022475"/>
    </source>
</evidence>
<evidence type="ECO:0000256" key="5">
    <source>
        <dbReference type="ARBA" id="ARBA00022692"/>
    </source>
</evidence>
<dbReference type="Proteomes" id="UP000293671">
    <property type="component" value="Unassembled WGS sequence"/>
</dbReference>
<dbReference type="RefSeq" id="WP_130431773.1">
    <property type="nucleotide sequence ID" value="NZ_SHKP01000006.1"/>
</dbReference>
<dbReference type="Pfam" id="PF01032">
    <property type="entry name" value="FecCD"/>
    <property type="match status" value="1"/>
</dbReference>
<dbReference type="InterPro" id="IPR000522">
    <property type="entry name" value="ABC_transptr_permease_BtuC"/>
</dbReference>
<dbReference type="EMBL" id="SHKP01000006">
    <property type="protein sequence ID" value="RZT97656.1"/>
    <property type="molecule type" value="Genomic_DNA"/>
</dbReference>
<comment type="subcellular location">
    <subcellularLocation>
        <location evidence="1">Cell membrane</location>
        <topology evidence="1">Multi-pass membrane protein</topology>
    </subcellularLocation>
</comment>
<dbReference type="InterPro" id="IPR037294">
    <property type="entry name" value="ABC_BtuC-like"/>
</dbReference>
<accession>A0A4Q7VMU4</accession>
<dbReference type="Gene3D" id="1.10.3470.10">
    <property type="entry name" value="ABC transporter involved in vitamin B12 uptake, BtuC"/>
    <property type="match status" value="1"/>
</dbReference>
<reference evidence="9 10" key="1">
    <citation type="submission" date="2019-02" db="EMBL/GenBank/DDBJ databases">
        <title>Genomic Encyclopedia of Type Strains, Phase IV (KMG-IV): sequencing the most valuable type-strain genomes for metagenomic binning, comparative biology and taxonomic classification.</title>
        <authorList>
            <person name="Goeker M."/>
        </authorList>
    </citation>
    <scope>NUCLEOTIDE SEQUENCE [LARGE SCALE GENOMIC DNA]</scope>
    <source>
        <strain evidence="9 10">DSM 19570</strain>
    </source>
</reference>
<keyword evidence="5 8" id="KW-0812">Transmembrane</keyword>
<sequence>MEADATRLRLIALVLAVASMGLVALALLLGAGGLDAELIVVLRAPRVAAAAGVGALLALAGLAMQVLLRNPLADPYVLGTSGGAAMGALLALSLGLSLAFGAALGALLAAGALLLIARRALAASDDASARLILSGAMLAALFGAAVSLLLTITPDQRLRGAIFWLVGDLSGASGGVWCLLGAALLVLALLARQRSVDRLLIGSEAAALLGEPVRRLRLELLVAAALATALAVATAGAVGFVGLVVPQTLRLLGVQRTRWLAPLSALGGAALLIGADLLARLVAAPMELPVGAVMALIGAPVFIVLLARPRS</sequence>
<proteinExistence type="inferred from homology"/>
<evidence type="ECO:0000256" key="8">
    <source>
        <dbReference type="SAM" id="Phobius"/>
    </source>
</evidence>
<feature type="transmembrane region" description="Helical" evidence="8">
    <location>
        <begin position="257"/>
        <end position="278"/>
    </location>
</feature>
<name>A0A4Q7VMU4_9BURK</name>
<keyword evidence="7 8" id="KW-0472">Membrane</keyword>
<evidence type="ECO:0000313" key="9">
    <source>
        <dbReference type="EMBL" id="RZT97656.1"/>
    </source>
</evidence>
<evidence type="ECO:0000256" key="3">
    <source>
        <dbReference type="ARBA" id="ARBA00022448"/>
    </source>
</evidence>
<evidence type="ECO:0000256" key="7">
    <source>
        <dbReference type="ARBA" id="ARBA00023136"/>
    </source>
</evidence>
<comment type="caution">
    <text evidence="9">The sequence shown here is derived from an EMBL/GenBank/DDBJ whole genome shotgun (WGS) entry which is preliminary data.</text>
</comment>
<dbReference type="OrthoDB" id="9782305at2"/>
<evidence type="ECO:0000256" key="2">
    <source>
        <dbReference type="ARBA" id="ARBA00007935"/>
    </source>
</evidence>
<dbReference type="GO" id="GO:0022857">
    <property type="term" value="F:transmembrane transporter activity"/>
    <property type="evidence" value="ECO:0007669"/>
    <property type="project" value="InterPro"/>
</dbReference>
<dbReference type="PANTHER" id="PTHR30472">
    <property type="entry name" value="FERRIC ENTEROBACTIN TRANSPORT SYSTEM PERMEASE PROTEIN"/>
    <property type="match status" value="1"/>
</dbReference>
<organism evidence="9 10">
    <name type="scientific">Rivibacter subsaxonicus</name>
    <dbReference type="NCBI Taxonomy" id="457575"/>
    <lineage>
        <taxon>Bacteria</taxon>
        <taxon>Pseudomonadati</taxon>
        <taxon>Pseudomonadota</taxon>
        <taxon>Betaproteobacteria</taxon>
        <taxon>Burkholderiales</taxon>
        <taxon>Rivibacter</taxon>
    </lineage>
</organism>
<dbReference type="AlphaFoldDB" id="A0A4Q7VMU4"/>
<keyword evidence="6 8" id="KW-1133">Transmembrane helix</keyword>
<dbReference type="GO" id="GO:0005886">
    <property type="term" value="C:plasma membrane"/>
    <property type="evidence" value="ECO:0007669"/>
    <property type="project" value="UniProtKB-SubCell"/>
</dbReference>
<feature type="transmembrane region" description="Helical" evidence="8">
    <location>
        <begin position="75"/>
        <end position="92"/>
    </location>
</feature>
<feature type="transmembrane region" description="Helical" evidence="8">
    <location>
        <begin position="129"/>
        <end position="152"/>
    </location>
</feature>
<keyword evidence="3" id="KW-0813">Transport</keyword>